<evidence type="ECO:0000256" key="1">
    <source>
        <dbReference type="SAM" id="MobiDB-lite"/>
    </source>
</evidence>
<dbReference type="EMBL" id="BAAAHK010000021">
    <property type="protein sequence ID" value="GAA0960061.1"/>
    <property type="molecule type" value="Genomic_DNA"/>
</dbReference>
<evidence type="ECO:0000313" key="2">
    <source>
        <dbReference type="EMBL" id="GAA0960061.1"/>
    </source>
</evidence>
<feature type="region of interest" description="Disordered" evidence="1">
    <location>
        <begin position="90"/>
        <end position="138"/>
    </location>
</feature>
<proteinExistence type="predicted"/>
<keyword evidence="3" id="KW-1185">Reference proteome</keyword>
<accession>A0ABN1RMI2</accession>
<evidence type="ECO:0000313" key="3">
    <source>
        <dbReference type="Proteomes" id="UP001500542"/>
    </source>
</evidence>
<gene>
    <name evidence="2" type="ORF">GCM10009554_74590</name>
</gene>
<comment type="caution">
    <text evidence="2">The sequence shown here is derived from an EMBL/GenBank/DDBJ whole genome shotgun (WGS) entry which is preliminary data.</text>
</comment>
<reference evidence="2 3" key="1">
    <citation type="journal article" date="2019" name="Int. J. Syst. Evol. Microbiol.">
        <title>The Global Catalogue of Microorganisms (GCM) 10K type strain sequencing project: providing services to taxonomists for standard genome sequencing and annotation.</title>
        <authorList>
            <consortium name="The Broad Institute Genomics Platform"/>
            <consortium name="The Broad Institute Genome Sequencing Center for Infectious Disease"/>
            <person name="Wu L."/>
            <person name="Ma J."/>
        </authorList>
    </citation>
    <scope>NUCLEOTIDE SEQUENCE [LARGE SCALE GENOMIC DNA]</scope>
    <source>
        <strain evidence="2 3">JCM 10977</strain>
    </source>
</reference>
<dbReference type="Proteomes" id="UP001500542">
    <property type="component" value="Unassembled WGS sequence"/>
</dbReference>
<feature type="region of interest" description="Disordered" evidence="1">
    <location>
        <begin position="1"/>
        <end position="41"/>
    </location>
</feature>
<feature type="compositionally biased region" description="Basic and acidic residues" evidence="1">
    <location>
        <begin position="129"/>
        <end position="138"/>
    </location>
</feature>
<organism evidence="2 3">
    <name type="scientific">Kribbella koreensis</name>
    <dbReference type="NCBI Taxonomy" id="57909"/>
    <lineage>
        <taxon>Bacteria</taxon>
        <taxon>Bacillati</taxon>
        <taxon>Actinomycetota</taxon>
        <taxon>Actinomycetes</taxon>
        <taxon>Propionibacteriales</taxon>
        <taxon>Kribbellaceae</taxon>
        <taxon>Kribbella</taxon>
    </lineage>
</organism>
<sequence>MDERRNPFPAGDIGQLDPAETRVQQDQADTELAAGNHRVDDPAMIPAEHADHLARFDPRCRPAAGQGVRAPVQLAIAELAEFVDQSEVARIPPGGDVGGTCNRSQSPHRQRGGGCENRAAQIEQPSGAKDSHRTQFVG</sequence>
<name>A0ABN1RMI2_9ACTN</name>
<protein>
    <submittedName>
        <fullName evidence="2">Uncharacterized protein</fullName>
    </submittedName>
</protein>